<organism evidence="2">
    <name type="scientific">Anopheles braziliensis</name>
    <dbReference type="NCBI Taxonomy" id="58242"/>
    <lineage>
        <taxon>Eukaryota</taxon>
        <taxon>Metazoa</taxon>
        <taxon>Ecdysozoa</taxon>
        <taxon>Arthropoda</taxon>
        <taxon>Hexapoda</taxon>
        <taxon>Insecta</taxon>
        <taxon>Pterygota</taxon>
        <taxon>Neoptera</taxon>
        <taxon>Endopterygota</taxon>
        <taxon>Diptera</taxon>
        <taxon>Nematocera</taxon>
        <taxon>Culicoidea</taxon>
        <taxon>Culicidae</taxon>
        <taxon>Anophelinae</taxon>
        <taxon>Anopheles</taxon>
    </lineage>
</organism>
<accession>A0A2M3ZP09</accession>
<proteinExistence type="predicted"/>
<name>A0A2M3ZP09_9DIPT</name>
<protein>
    <submittedName>
        <fullName evidence="2">Putative secreted peptide</fullName>
    </submittedName>
</protein>
<keyword evidence="1" id="KW-0732">Signal</keyword>
<feature type="signal peptide" evidence="1">
    <location>
        <begin position="1"/>
        <end position="25"/>
    </location>
</feature>
<dbReference type="EMBL" id="GGFM01009484">
    <property type="protein sequence ID" value="MBW30235.1"/>
    <property type="molecule type" value="Transcribed_RNA"/>
</dbReference>
<evidence type="ECO:0000256" key="1">
    <source>
        <dbReference type="SAM" id="SignalP"/>
    </source>
</evidence>
<reference evidence="2" key="1">
    <citation type="submission" date="2018-01" db="EMBL/GenBank/DDBJ databases">
        <title>An insight into the sialome of Amazonian anophelines.</title>
        <authorList>
            <person name="Ribeiro J.M."/>
            <person name="Scarpassa V."/>
            <person name="Calvo E."/>
        </authorList>
    </citation>
    <scope>NUCLEOTIDE SEQUENCE</scope>
    <source>
        <tissue evidence="2">Salivary glands</tissue>
    </source>
</reference>
<sequence>MILRDSGVFVLITFTTAAAAAAAAAAVVGENPPRSRYSFLHPPHLLVYFGSLGLPQVSGHARFSATSALSHTHTHAKCVPTDAKETRTHRVLVAALSFTVHPVYPFFPFCLTYGVFYKQEN</sequence>
<evidence type="ECO:0000313" key="2">
    <source>
        <dbReference type="EMBL" id="MBW30235.1"/>
    </source>
</evidence>
<dbReference type="AlphaFoldDB" id="A0A2M3ZP09"/>
<feature type="chain" id="PRO_5014675908" evidence="1">
    <location>
        <begin position="26"/>
        <end position="121"/>
    </location>
</feature>